<dbReference type="KEGG" id="rml:FF011L_45190"/>
<keyword evidence="5" id="KW-0732">Signal</keyword>
<dbReference type="SUPFAM" id="SSF48371">
    <property type="entry name" value="ARM repeat"/>
    <property type="match status" value="1"/>
</dbReference>
<dbReference type="InterPro" id="IPR011042">
    <property type="entry name" value="6-blade_b-propeller_TolB-like"/>
</dbReference>
<sequence length="1472" mass="161789" precursor="true">MFRKLILSIIAIAVPNLLTAAEPPLRLLFLGDQNHHQPAMRFKDLQPPMAKRNIALTYTEDVDSLNLATLNQYDGLILYANIDTIEPAQEQALLQYVASGKGFIPLHCATYCFRNSPEIVALMGAQFQRHGTGEMTTQSAKIKHPVMDGYQTFTSWDETYVHHKHNDHNRVVLEYRAGDVQANGNIREPWTWIRTHGEGRIFYTAWGHDHRTWNQPEFLDLIERGIRWACGEGATGIVGGPVAAVLPPQKAPAKDLKLFDYIDVGPEIPNYAEGRGKTLNRMQQPSPAEESMKHIVTPEGFHVERFADESMLDEKMFAGKPIAMTWDPQGRLWVCETVDYPNELKDGGKGRDRIRVLEDTNDDGQADTSTIFAQNLSIPTAIAFHRGGLVVQNGTETLYLKDTDNDGKADLRKVLISNWTLTDTHGGVSNFRNGLDNWIWGMQGYNNSAPIINGEKHASFRMGFFRFKLSQNDDPSVEKLEFVRSTTNNTWGLGISEEGLIFGSTANRAPSFFMPIANRYYERVQGWAPEGLQMISPDHLFHPITDKIRQVDHHGGYTAAAGHALYTARNYPEAWWNRTAFVCGPTGKLVGTFVIQPDGAGMKSSSPINLFASDDEWTAPIMAEVGPDGNVWVLDWYNYIVQHNPTPQGFKTGKGHAYETKLRDKKYGRIYRVVPDSPNASAPVSLSPRSSAEELLAALANPTMEVRLSAQRLLVERQDHSPTIVASLLALVEDQSVDSIGLNVGAIHALQTLHGLGLLESAKGQIFQQVTLALNHPSPGVRLNAVRVLPNAPETVAALERAELIQDPNAQVVLATLLKVSDAPSANASPILRQAIASDRIISDRWLIDAATSACAMNAFHFLNTTFTESQSLPPAALPILTRTAEHFARSHPSADAMSELLQSLADGDTKQDSGSDRNLDAVVNGLTAGWSNDHVIVLGDSVNDSLRRIFNRASGTGKASLARLAAKWSNRSLESEIQTILGDFLQLVEQEDLPVKERLEAASQLIQLAPARTESIEDLVSLIGPHSPKDLSIGLIEQVSQSKVTDVGDPLLEIIETGTPDIRDAVIRVMLSRPQLTTAVLRGMEKGEIQISDLSIEQRGSLASHPSPEIRTTIADLMKQGGVVVNNDRAKLVNAKLSLAEAVGDPERGKAIFIKNCATCHVFKGNGTTVGPNLNGMSVHPKTELLTHILDPNRSVEANYRLYTALTVDGEVISGLLSAESLTSIEMVDVQGKKHTILREDIEQLQASTKSAMPEGFEQSIDDASFIDLLEYLTQREKFVPLGLERVANIITTEGLFTNRGNRSERLVMPQWGIQMVDDVPFSLIDPAGTTVKNGVMLNGPNGSFAPQMPNSVSVRCRTPASKIHLLGGVAGWASKRPQNGGVSMIVRLQYSDGQTEDHPLIDGQHIADYIGIFNVPKSKLAFKMRDGGQLRYLAITPKRDAMIETIQLVKPKHHSAPIIMAITVELPAKH</sequence>
<dbReference type="RefSeq" id="WP_145353965.1">
    <property type="nucleotide sequence ID" value="NZ_CP036262.1"/>
</dbReference>
<dbReference type="SUPFAM" id="SSF63829">
    <property type="entry name" value="Calcium-dependent phosphotriesterase"/>
    <property type="match status" value="1"/>
</dbReference>
<keyword evidence="1 4" id="KW-0349">Heme</keyword>
<evidence type="ECO:0000259" key="6">
    <source>
        <dbReference type="PROSITE" id="PS51007"/>
    </source>
</evidence>
<dbReference type="InterPro" id="IPR016024">
    <property type="entry name" value="ARM-type_fold"/>
</dbReference>
<gene>
    <name evidence="7" type="ORF">FF011L_45190</name>
</gene>
<dbReference type="NCBIfam" id="TIGR02603">
    <property type="entry name" value="CxxCH_TIGR02603"/>
    <property type="match status" value="1"/>
</dbReference>
<name>A0A517MLG8_9BACT</name>
<dbReference type="SUPFAM" id="SSF46626">
    <property type="entry name" value="Cytochrome c"/>
    <property type="match status" value="1"/>
</dbReference>
<dbReference type="Pfam" id="PF06283">
    <property type="entry name" value="ThuA"/>
    <property type="match status" value="1"/>
</dbReference>
<dbReference type="EMBL" id="CP036262">
    <property type="protein sequence ID" value="QDS95719.1"/>
    <property type="molecule type" value="Genomic_DNA"/>
</dbReference>
<evidence type="ECO:0000256" key="2">
    <source>
        <dbReference type="ARBA" id="ARBA00022723"/>
    </source>
</evidence>
<dbReference type="InterPro" id="IPR013428">
    <property type="entry name" value="Membrane-bound_put_N"/>
</dbReference>
<dbReference type="Proteomes" id="UP000320672">
    <property type="component" value="Chromosome"/>
</dbReference>
<dbReference type="InterPro" id="IPR013427">
    <property type="entry name" value="Haem-bd_dom_put"/>
</dbReference>
<dbReference type="Gene3D" id="1.25.10.10">
    <property type="entry name" value="Leucine-rich Repeat Variant"/>
    <property type="match status" value="1"/>
</dbReference>
<organism evidence="7 8">
    <name type="scientific">Roseimaritima multifibrata</name>
    <dbReference type="NCBI Taxonomy" id="1930274"/>
    <lineage>
        <taxon>Bacteria</taxon>
        <taxon>Pseudomonadati</taxon>
        <taxon>Planctomycetota</taxon>
        <taxon>Planctomycetia</taxon>
        <taxon>Pirellulales</taxon>
        <taxon>Pirellulaceae</taxon>
        <taxon>Roseimaritima</taxon>
    </lineage>
</organism>
<evidence type="ECO:0000313" key="7">
    <source>
        <dbReference type="EMBL" id="QDS95719.1"/>
    </source>
</evidence>
<dbReference type="Pfam" id="PF00034">
    <property type="entry name" value="Cytochrom_C"/>
    <property type="match status" value="1"/>
</dbReference>
<dbReference type="OrthoDB" id="230287at2"/>
<evidence type="ECO:0000256" key="1">
    <source>
        <dbReference type="ARBA" id="ARBA00022617"/>
    </source>
</evidence>
<evidence type="ECO:0000256" key="4">
    <source>
        <dbReference type="PROSITE-ProRule" id="PRU00433"/>
    </source>
</evidence>
<feature type="chain" id="PRO_5021870060" evidence="5">
    <location>
        <begin position="21"/>
        <end position="1472"/>
    </location>
</feature>
<dbReference type="Gene3D" id="2.120.10.30">
    <property type="entry name" value="TolB, C-terminal domain"/>
    <property type="match status" value="1"/>
</dbReference>
<dbReference type="PANTHER" id="PTHR33546:SF1">
    <property type="entry name" value="LARGE, MULTIFUNCTIONAL SECRETED PROTEIN"/>
    <property type="match status" value="1"/>
</dbReference>
<dbReference type="Pfam" id="PF23500">
    <property type="entry name" value="DUF7133"/>
    <property type="match status" value="1"/>
</dbReference>
<keyword evidence="2 4" id="KW-0479">Metal-binding</keyword>
<proteinExistence type="predicted"/>
<dbReference type="NCBIfam" id="TIGR02604">
    <property type="entry name" value="Piru_Ver_Nterm"/>
    <property type="match status" value="1"/>
</dbReference>
<dbReference type="PANTHER" id="PTHR33546">
    <property type="entry name" value="LARGE, MULTIFUNCTIONAL SECRETED PROTEIN-RELATED"/>
    <property type="match status" value="1"/>
</dbReference>
<accession>A0A517MLG8</accession>
<dbReference type="PROSITE" id="PS51007">
    <property type="entry name" value="CYTC"/>
    <property type="match status" value="1"/>
</dbReference>
<feature type="signal peptide" evidence="5">
    <location>
        <begin position="1"/>
        <end position="20"/>
    </location>
</feature>
<reference evidence="7 8" key="1">
    <citation type="submission" date="2019-02" db="EMBL/GenBank/DDBJ databases">
        <title>Deep-cultivation of Planctomycetes and their phenomic and genomic characterization uncovers novel biology.</title>
        <authorList>
            <person name="Wiegand S."/>
            <person name="Jogler M."/>
            <person name="Boedeker C."/>
            <person name="Pinto D."/>
            <person name="Vollmers J."/>
            <person name="Rivas-Marin E."/>
            <person name="Kohn T."/>
            <person name="Peeters S.H."/>
            <person name="Heuer A."/>
            <person name="Rast P."/>
            <person name="Oberbeckmann S."/>
            <person name="Bunk B."/>
            <person name="Jeske O."/>
            <person name="Meyerdierks A."/>
            <person name="Storesund J.E."/>
            <person name="Kallscheuer N."/>
            <person name="Luecker S."/>
            <person name="Lage O.M."/>
            <person name="Pohl T."/>
            <person name="Merkel B.J."/>
            <person name="Hornburger P."/>
            <person name="Mueller R.-W."/>
            <person name="Bruemmer F."/>
            <person name="Labrenz M."/>
            <person name="Spormann A.M."/>
            <person name="Op den Camp H."/>
            <person name="Overmann J."/>
            <person name="Amann R."/>
            <person name="Jetten M.S.M."/>
            <person name="Mascher T."/>
            <person name="Medema M.H."/>
            <person name="Devos D.P."/>
            <person name="Kaster A.-K."/>
            <person name="Ovreas L."/>
            <person name="Rohde M."/>
            <person name="Galperin M.Y."/>
            <person name="Jogler C."/>
        </authorList>
    </citation>
    <scope>NUCLEOTIDE SEQUENCE [LARGE SCALE GENOMIC DNA]</scope>
    <source>
        <strain evidence="7 8">FF011L</strain>
    </source>
</reference>
<dbReference type="Gene3D" id="1.10.760.10">
    <property type="entry name" value="Cytochrome c-like domain"/>
    <property type="match status" value="1"/>
</dbReference>
<evidence type="ECO:0000313" key="8">
    <source>
        <dbReference type="Proteomes" id="UP000320672"/>
    </source>
</evidence>
<protein>
    <submittedName>
        <fullName evidence="7">Trehalose utilization</fullName>
    </submittedName>
</protein>
<dbReference type="GO" id="GO:0009055">
    <property type="term" value="F:electron transfer activity"/>
    <property type="evidence" value="ECO:0007669"/>
    <property type="project" value="InterPro"/>
</dbReference>
<dbReference type="GO" id="GO:0020037">
    <property type="term" value="F:heme binding"/>
    <property type="evidence" value="ECO:0007669"/>
    <property type="project" value="InterPro"/>
</dbReference>
<dbReference type="GO" id="GO:0046872">
    <property type="term" value="F:metal ion binding"/>
    <property type="evidence" value="ECO:0007669"/>
    <property type="project" value="UniProtKB-KW"/>
</dbReference>
<dbReference type="InterPro" id="IPR029062">
    <property type="entry name" value="Class_I_gatase-like"/>
</dbReference>
<keyword evidence="3 4" id="KW-0408">Iron</keyword>
<keyword evidence="8" id="KW-1185">Reference proteome</keyword>
<dbReference type="InterPro" id="IPR036909">
    <property type="entry name" value="Cyt_c-like_dom_sf"/>
</dbReference>
<evidence type="ECO:0000256" key="5">
    <source>
        <dbReference type="SAM" id="SignalP"/>
    </source>
</evidence>
<dbReference type="SUPFAM" id="SSF52317">
    <property type="entry name" value="Class I glutamine amidotransferase-like"/>
    <property type="match status" value="1"/>
</dbReference>
<feature type="domain" description="Cytochrome c" evidence="6">
    <location>
        <begin position="1145"/>
        <end position="1278"/>
    </location>
</feature>
<evidence type="ECO:0000256" key="3">
    <source>
        <dbReference type="ARBA" id="ARBA00023004"/>
    </source>
</evidence>
<dbReference type="InterPro" id="IPR055557">
    <property type="entry name" value="DUF7133"/>
</dbReference>
<dbReference type="InterPro" id="IPR009056">
    <property type="entry name" value="Cyt_c-like_dom"/>
</dbReference>
<dbReference type="InterPro" id="IPR011989">
    <property type="entry name" value="ARM-like"/>
</dbReference>
<dbReference type="Gene3D" id="3.40.50.880">
    <property type="match status" value="1"/>
</dbReference>
<dbReference type="InterPro" id="IPR029010">
    <property type="entry name" value="ThuA-like"/>
</dbReference>